<evidence type="ECO:0000313" key="2">
    <source>
        <dbReference type="EMBL" id="VDO79579.1"/>
    </source>
</evidence>
<feature type="region of interest" description="Disordered" evidence="1">
    <location>
        <begin position="1"/>
        <end position="42"/>
    </location>
</feature>
<organism evidence="4">
    <name type="scientific">Schistosoma curassoni</name>
    <dbReference type="NCBI Taxonomy" id="6186"/>
    <lineage>
        <taxon>Eukaryota</taxon>
        <taxon>Metazoa</taxon>
        <taxon>Spiralia</taxon>
        <taxon>Lophotrochozoa</taxon>
        <taxon>Platyhelminthes</taxon>
        <taxon>Trematoda</taxon>
        <taxon>Digenea</taxon>
        <taxon>Strigeidida</taxon>
        <taxon>Schistosomatoidea</taxon>
        <taxon>Schistosomatidae</taxon>
        <taxon>Schistosoma</taxon>
    </lineage>
</organism>
<feature type="compositionally biased region" description="Basic and acidic residues" evidence="1">
    <location>
        <begin position="1"/>
        <end position="12"/>
    </location>
</feature>
<sequence>MVQRGNSDRNEVHLIQQPVDPPKSAPATPSPVQQAKAKPPAPCSHCGAWIFVRSCPYK</sequence>
<accession>A0A183JKA0</accession>
<reference evidence="2 3" key="2">
    <citation type="submission" date="2018-11" db="EMBL/GenBank/DDBJ databases">
        <authorList>
            <consortium name="Pathogen Informatics"/>
        </authorList>
    </citation>
    <scope>NUCLEOTIDE SEQUENCE [LARGE SCALE GENOMIC DNA]</scope>
    <source>
        <strain evidence="2">Dakar</strain>
        <strain evidence="3">Dakar, Senegal</strain>
    </source>
</reference>
<evidence type="ECO:0000313" key="4">
    <source>
        <dbReference type="WBParaSite" id="SCUD_0000312901-mRNA-1"/>
    </source>
</evidence>
<dbReference type="WBParaSite" id="SCUD_0000312901-mRNA-1">
    <property type="protein sequence ID" value="SCUD_0000312901-mRNA-1"/>
    <property type="gene ID" value="SCUD_0000312901"/>
</dbReference>
<proteinExistence type="predicted"/>
<dbReference type="AlphaFoldDB" id="A0A183JKA0"/>
<protein>
    <submittedName>
        <fullName evidence="4">Zinc finger, CCHC-type</fullName>
    </submittedName>
</protein>
<keyword evidence="3" id="KW-1185">Reference proteome</keyword>
<name>A0A183JKA0_9TREM</name>
<reference evidence="4" key="1">
    <citation type="submission" date="2016-06" db="UniProtKB">
        <authorList>
            <consortium name="WormBaseParasite"/>
        </authorList>
    </citation>
    <scope>IDENTIFICATION</scope>
</reference>
<evidence type="ECO:0000256" key="1">
    <source>
        <dbReference type="SAM" id="MobiDB-lite"/>
    </source>
</evidence>
<evidence type="ECO:0000313" key="3">
    <source>
        <dbReference type="Proteomes" id="UP000279833"/>
    </source>
</evidence>
<gene>
    <name evidence="2" type="ORF">SCUD_LOCUS3132</name>
</gene>
<dbReference type="Proteomes" id="UP000279833">
    <property type="component" value="Unassembled WGS sequence"/>
</dbReference>
<dbReference type="EMBL" id="UZAK01003397">
    <property type="protein sequence ID" value="VDO79579.1"/>
    <property type="molecule type" value="Genomic_DNA"/>
</dbReference>